<proteinExistence type="predicted"/>
<comment type="caution">
    <text evidence="1">The sequence shown here is derived from an EMBL/GenBank/DDBJ whole genome shotgun (WGS) entry which is preliminary data.</text>
</comment>
<reference evidence="1" key="2">
    <citation type="submission" date="2022-09" db="EMBL/GenBank/DDBJ databases">
        <title>Genome-inferred correspondence between phylogeny and metabolic traits in the wild Drosophila gut microbiome.</title>
        <authorList>
            <person name="Bueno E."/>
            <person name="Blow F."/>
            <person name="Douglas A.E."/>
        </authorList>
    </citation>
    <scope>NUCLEOTIDE SEQUENCE</scope>
    <source>
        <strain evidence="1">Dm-2019-70</strain>
    </source>
</reference>
<protein>
    <submittedName>
        <fullName evidence="1">Uncharacterized protein</fullName>
    </submittedName>
</protein>
<gene>
    <name evidence="1" type="ORF">JK167_01410</name>
</gene>
<dbReference type="EMBL" id="JAERKF010000001">
    <property type="protein sequence ID" value="MBS1009489.1"/>
    <property type="molecule type" value="Genomic_DNA"/>
</dbReference>
<dbReference type="RefSeq" id="WP_178377587.1">
    <property type="nucleotide sequence ID" value="NZ_FPCL01000143.1"/>
</dbReference>
<evidence type="ECO:0000313" key="1">
    <source>
        <dbReference type="EMBL" id="MBS1009489.1"/>
    </source>
</evidence>
<accession>A0AA41JSE5</accession>
<dbReference type="Proteomes" id="UP000676478">
    <property type="component" value="Unassembled WGS sequence"/>
</dbReference>
<name>A0AA41JSE5_LEVBR</name>
<evidence type="ECO:0000313" key="2">
    <source>
        <dbReference type="Proteomes" id="UP000676478"/>
    </source>
</evidence>
<reference evidence="1" key="1">
    <citation type="submission" date="2020-12" db="EMBL/GenBank/DDBJ databases">
        <authorList>
            <person name="Mcmullen J.G."/>
        </authorList>
    </citation>
    <scope>NUCLEOTIDE SEQUENCE</scope>
    <source>
        <strain evidence="1">Dm-2019-70</strain>
    </source>
</reference>
<dbReference type="AlphaFoldDB" id="A0AA41JSE5"/>
<sequence>MTELERCFFIGRVRAIMMWIQRTPQTFNIFTDYPTLDRIFQTGKASVAVDS</sequence>
<organism evidence="1 2">
    <name type="scientific">Levilactobacillus brevis</name>
    <name type="common">Lactobacillus brevis</name>
    <dbReference type="NCBI Taxonomy" id="1580"/>
    <lineage>
        <taxon>Bacteria</taxon>
        <taxon>Bacillati</taxon>
        <taxon>Bacillota</taxon>
        <taxon>Bacilli</taxon>
        <taxon>Lactobacillales</taxon>
        <taxon>Lactobacillaceae</taxon>
        <taxon>Levilactobacillus</taxon>
    </lineage>
</organism>